<sequence length="770" mass="88738">MAEDIGSAKDLAFAKAAKYIASCLTTPDQLDKAEQIRRKVLRNKAAVDSRLKTAVQSQIDGIRSGLQELKNVQDDILNIKKLIGETSEIFNEVEPLNVKLKKLEIAHGRHAKLAKTNAHLSLIFNVPDTIKTTQELITNGKFLQAHKNIMELESTRDDLLFEVYKIKEETESEESITESPIYTYFTGVQNLSDALCKQLLNIIQRTISAAKHQPTELVTSLRIVEREERLDHRAMEQEKKSKYMPPGRPKSWKIRCMAVIKKSIDERFDSNQIELSEQMKSENKVWLARHLERMRKMMLDDLLNVKHLVWKCFPPSYEIFKNYIIMYHEAASRTLEDFALNQRSDRPNECVQLLNWINEYDGPDLLGHEKLKEYVAEFSDKLEPLLSVGVINSLMEKYVSTTRNNLLSYMAKMCERDSQDWYQAKLPESDSETYFQTSLPVILFQMIDQNLQVGGFLESDVKLKILDVCIKCLTDFVQTYKEAVEGYRTKYYENRESVPFYDAYMVAICNNCLLIAEFSDRMKSELRQELGEETFGEDRVEGFKTLIGGFQRLSQEICNILLDGLVLDLKEFFGDLLTRKWLTSNSIINTIVCTVQDYANDYTHLKPSAFQYTMQQTEDRIIIEYVRSTLSRRITCRSTEERREAANQIVREAEQVAQLFNTLANLPEFEESVCVVLKAVAEVIRLTNSDIVSLEISGLATKYKDFRSDHALALLAMRGDMGRSEILQLVTDLKIRESDELTDEQRSKSIFGRVAPAGSMFESLESRFKK</sequence>
<keyword evidence="3" id="KW-0268">Exocytosis</keyword>
<dbReference type="GeneID" id="136807687"/>
<dbReference type="OrthoDB" id="10047020at2759"/>
<comment type="similarity">
    <text evidence="1">Belongs to the SEC6 family.</text>
</comment>
<keyword evidence="2" id="KW-0813">Transport</keyword>
<dbReference type="Gene3D" id="1.10.357.70">
    <property type="entry name" value="Exocyst complex component Sec6, C-terminal domain"/>
    <property type="match status" value="1"/>
</dbReference>
<dbReference type="PANTHER" id="PTHR21292">
    <property type="entry name" value="EXOCYST COMPLEX COMPONENT SEC6-RELATED"/>
    <property type="match status" value="1"/>
</dbReference>
<dbReference type="GO" id="GO:0006887">
    <property type="term" value="P:exocytosis"/>
    <property type="evidence" value="ECO:0007669"/>
    <property type="project" value="UniProtKB-KW"/>
</dbReference>
<dbReference type="RefSeq" id="XP_066920385.1">
    <property type="nucleotide sequence ID" value="XM_067064284.1"/>
</dbReference>
<evidence type="ECO:0000313" key="4">
    <source>
        <dbReference type="EnsemblMetazoa" id="CLYHEMP003321.1"/>
    </source>
</evidence>
<protein>
    <recommendedName>
        <fullName evidence="6">Exocyst complex component Sec6</fullName>
    </recommendedName>
</protein>
<dbReference type="Gene3D" id="1.10.357.50">
    <property type="match status" value="1"/>
</dbReference>
<keyword evidence="5" id="KW-1185">Reference proteome</keyword>
<accession>A0A7M5UVL3</accession>
<dbReference type="EnsemblMetazoa" id="CLYHEMT003321.1">
    <property type="protein sequence ID" value="CLYHEMP003321.1"/>
    <property type="gene ID" value="CLYHEMG003321"/>
</dbReference>
<evidence type="ECO:0000256" key="3">
    <source>
        <dbReference type="ARBA" id="ARBA00022483"/>
    </source>
</evidence>
<dbReference type="Proteomes" id="UP000594262">
    <property type="component" value="Unplaced"/>
</dbReference>
<dbReference type="Pfam" id="PF06046">
    <property type="entry name" value="Sec6"/>
    <property type="match status" value="1"/>
</dbReference>
<proteinExistence type="inferred from homology"/>
<dbReference type="PANTHER" id="PTHR21292:SF1">
    <property type="entry name" value="EXOCYST COMPLEX COMPONENT 3"/>
    <property type="match status" value="1"/>
</dbReference>
<dbReference type="GO" id="GO:0000145">
    <property type="term" value="C:exocyst"/>
    <property type="evidence" value="ECO:0007669"/>
    <property type="project" value="InterPro"/>
</dbReference>
<name>A0A7M5UVL3_9CNID</name>
<evidence type="ECO:0008006" key="6">
    <source>
        <dbReference type="Google" id="ProtNLM"/>
    </source>
</evidence>
<dbReference type="GO" id="GO:0051601">
    <property type="term" value="P:exocyst localization"/>
    <property type="evidence" value="ECO:0007669"/>
    <property type="project" value="TreeGrafter"/>
</dbReference>
<organism evidence="4 5">
    <name type="scientific">Clytia hemisphaerica</name>
    <dbReference type="NCBI Taxonomy" id="252671"/>
    <lineage>
        <taxon>Eukaryota</taxon>
        <taxon>Metazoa</taxon>
        <taxon>Cnidaria</taxon>
        <taxon>Hydrozoa</taxon>
        <taxon>Hydroidolina</taxon>
        <taxon>Leptothecata</taxon>
        <taxon>Obeliida</taxon>
        <taxon>Clytiidae</taxon>
        <taxon>Clytia</taxon>
    </lineage>
</organism>
<dbReference type="InterPro" id="IPR042532">
    <property type="entry name" value="EXOC3/Sec6_C"/>
</dbReference>
<dbReference type="GO" id="GO:0000149">
    <property type="term" value="F:SNARE binding"/>
    <property type="evidence" value="ECO:0007669"/>
    <property type="project" value="TreeGrafter"/>
</dbReference>
<evidence type="ECO:0000313" key="5">
    <source>
        <dbReference type="Proteomes" id="UP000594262"/>
    </source>
</evidence>
<evidence type="ECO:0000256" key="1">
    <source>
        <dbReference type="ARBA" id="ARBA00009447"/>
    </source>
</evidence>
<reference evidence="4" key="1">
    <citation type="submission" date="2021-01" db="UniProtKB">
        <authorList>
            <consortium name="EnsemblMetazoa"/>
        </authorList>
    </citation>
    <scope>IDENTIFICATION</scope>
</reference>
<dbReference type="AlphaFoldDB" id="A0A7M5UVL3"/>
<dbReference type="InterPro" id="IPR010326">
    <property type="entry name" value="EXOC3/Sec6"/>
</dbReference>
<evidence type="ECO:0000256" key="2">
    <source>
        <dbReference type="ARBA" id="ARBA00022448"/>
    </source>
</evidence>